<dbReference type="InterPro" id="IPR001509">
    <property type="entry name" value="Epimerase_deHydtase"/>
</dbReference>
<proteinExistence type="inferred from homology"/>
<sequence>MIVVTGGAGFIGSNLVAGLEEAGYSDIVVSDVLGSDDKWRNIAKREIRDVVHPDRLFDYLETHADQIKAIFHIGAISSTTETDADLIIDTNFVLSRRLWKWCWKNNVRFIYASSAATYGDGHHGFKDDESIEGLKHFAPLNPYGWSKHVFDRRVARVVETKSEPLPPQWAGLKFFNVYGPNEYHKGEQMSVVCKLYPQVVAGAAARLFKSHHPDYQDGGQLRDFIWVGDIVDVMLWLFENPGVNGLFNVGTGKARSFKDLAESTFKAAGKPPKINYTDMPETLRPKYQYYTQADMTKLRAAGYDKPFTELEEGVTKYVRDYLSKSDPYR</sequence>
<dbReference type="EC" id="5.1.3.20" evidence="4"/>
<dbReference type="SUPFAM" id="SSF51735">
    <property type="entry name" value="NAD(P)-binding Rossmann-fold domains"/>
    <property type="match status" value="1"/>
</dbReference>
<comment type="catalytic activity">
    <reaction evidence="4">
        <text>ADP-D-glycero-beta-D-manno-heptose = ADP-L-glycero-beta-D-manno-heptose</text>
        <dbReference type="Rhea" id="RHEA:17577"/>
        <dbReference type="ChEBI" id="CHEBI:59967"/>
        <dbReference type="ChEBI" id="CHEBI:61506"/>
        <dbReference type="EC" id="5.1.3.20"/>
    </reaction>
</comment>
<feature type="binding site" evidence="4">
    <location>
        <begin position="73"/>
        <end position="77"/>
    </location>
    <ligand>
        <name>NADP(+)</name>
        <dbReference type="ChEBI" id="CHEBI:58349"/>
    </ligand>
</feature>
<dbReference type="Proteomes" id="UP000249417">
    <property type="component" value="Unassembled WGS sequence"/>
</dbReference>
<dbReference type="Gene3D" id="3.40.50.720">
    <property type="entry name" value="NAD(P)-binding Rossmann-like Domain"/>
    <property type="match status" value="1"/>
</dbReference>
<comment type="domain">
    <text evidence="4">Contains a large N-terminal NADP-binding domain, and a smaller C-terminal substrate-binding domain.</text>
</comment>
<dbReference type="EMBL" id="QFQB01000123">
    <property type="protein sequence ID" value="PZQ43880.1"/>
    <property type="molecule type" value="Genomic_DNA"/>
</dbReference>
<evidence type="ECO:0000256" key="3">
    <source>
        <dbReference type="ARBA" id="ARBA00023277"/>
    </source>
</evidence>
<feature type="binding site" evidence="4">
    <location>
        <begin position="208"/>
        <end position="211"/>
    </location>
    <ligand>
        <name>substrate</name>
    </ligand>
</feature>
<feature type="active site" description="Proton acceptor" evidence="4">
    <location>
        <position position="185"/>
    </location>
</feature>
<comment type="subunit">
    <text evidence="4">Homopentamer.</text>
</comment>
<feature type="binding site" evidence="4">
    <location>
        <position position="38"/>
    </location>
    <ligand>
        <name>NADP(+)</name>
        <dbReference type="ChEBI" id="CHEBI:58349"/>
    </ligand>
</feature>
<gene>
    <name evidence="6" type="primary">rfaD</name>
    <name evidence="4" type="synonym">hldD</name>
    <name evidence="6" type="ORF">DI551_11255</name>
</gene>
<feature type="binding site" evidence="4">
    <location>
        <position position="185"/>
    </location>
    <ligand>
        <name>NADP(+)</name>
        <dbReference type="ChEBI" id="CHEBI:58349"/>
    </ligand>
</feature>
<feature type="binding site" evidence="4">
    <location>
        <position position="176"/>
    </location>
    <ligand>
        <name>substrate</name>
    </ligand>
</feature>
<protein>
    <recommendedName>
        <fullName evidence="4">ADP-L-glycero-D-manno-heptose-6-epimerase</fullName>
        <ecNumber evidence="4">5.1.3.20</ecNumber>
    </recommendedName>
    <alternativeName>
        <fullName evidence="4">ADP-L-glycero-beta-D-manno-heptose-6-epimerase</fullName>
        <shortName evidence="4">ADP-glyceromanno-heptose 6-epimerase</shortName>
        <shortName evidence="4">ADP-hep 6-epimerase</shortName>
        <shortName evidence="4">AGME</shortName>
    </alternativeName>
</protein>
<feature type="binding site" evidence="4">
    <location>
        <begin position="10"/>
        <end position="11"/>
    </location>
    <ligand>
        <name>NADP(+)</name>
        <dbReference type="ChEBI" id="CHEBI:58349"/>
    </ligand>
</feature>
<dbReference type="PANTHER" id="PTHR43103">
    <property type="entry name" value="NUCLEOSIDE-DIPHOSPHATE-SUGAR EPIMERASE"/>
    <property type="match status" value="1"/>
</dbReference>
<reference evidence="6 7" key="1">
    <citation type="submission" date="2017-08" db="EMBL/GenBank/DDBJ databases">
        <title>Infants hospitalized years apart are colonized by the same room-sourced microbial strains.</title>
        <authorList>
            <person name="Brooks B."/>
            <person name="Olm M.R."/>
            <person name="Firek B.A."/>
            <person name="Baker R."/>
            <person name="Thomas B.C."/>
            <person name="Morowitz M.J."/>
            <person name="Banfield J.F."/>
        </authorList>
    </citation>
    <scope>NUCLEOTIDE SEQUENCE [LARGE SCALE GENOMIC DNA]</scope>
    <source>
        <strain evidence="6">S2_005_002_R2_29</strain>
    </source>
</reference>
<feature type="binding site" evidence="4">
    <location>
        <position position="177"/>
    </location>
    <ligand>
        <name>NADP(+)</name>
        <dbReference type="ChEBI" id="CHEBI:58349"/>
    </ligand>
</feature>
<dbReference type="InterPro" id="IPR011912">
    <property type="entry name" value="Heptose_epim"/>
</dbReference>
<evidence type="ECO:0000256" key="4">
    <source>
        <dbReference type="HAMAP-Rule" id="MF_01601"/>
    </source>
</evidence>
<feature type="binding site" evidence="4">
    <location>
        <position position="194"/>
    </location>
    <ligand>
        <name>substrate</name>
    </ligand>
</feature>
<dbReference type="GO" id="GO:0097171">
    <property type="term" value="P:ADP-L-glycero-beta-D-manno-heptose biosynthetic process"/>
    <property type="evidence" value="ECO:0007669"/>
    <property type="project" value="UniProtKB-UniPathway"/>
</dbReference>
<comment type="pathway">
    <text evidence="4">Nucleotide-sugar biosynthesis; ADP-L-glycero-beta-D-manno-heptose biosynthesis; ADP-L-glycero-beta-D-manno-heptose from D-glycero-beta-D-manno-heptose 7-phosphate: step 4/4.</text>
</comment>
<dbReference type="PANTHER" id="PTHR43103:SF3">
    <property type="entry name" value="ADP-L-GLYCERO-D-MANNO-HEPTOSE-6-EPIMERASE"/>
    <property type="match status" value="1"/>
</dbReference>
<evidence type="ECO:0000256" key="2">
    <source>
        <dbReference type="ARBA" id="ARBA00023235"/>
    </source>
</evidence>
<organism evidence="6 7">
    <name type="scientific">Micavibrio aeruginosavorus</name>
    <dbReference type="NCBI Taxonomy" id="349221"/>
    <lineage>
        <taxon>Bacteria</taxon>
        <taxon>Pseudomonadati</taxon>
        <taxon>Bdellovibrionota</taxon>
        <taxon>Bdellovibrionia</taxon>
        <taxon>Bdellovibrionales</taxon>
        <taxon>Pseudobdellovibrionaceae</taxon>
        <taxon>Micavibrio</taxon>
    </lineage>
</organism>
<keyword evidence="2 4" id="KW-0413">Isomerase</keyword>
<evidence type="ECO:0000256" key="1">
    <source>
        <dbReference type="ARBA" id="ARBA00022857"/>
    </source>
</evidence>
<comment type="caution">
    <text evidence="6">The sequence shown here is derived from an EMBL/GenBank/DDBJ whole genome shotgun (WGS) entry which is preliminary data.</text>
</comment>
<feature type="domain" description="NAD-dependent epimerase/dehydratase" evidence="5">
    <location>
        <begin position="2"/>
        <end position="250"/>
    </location>
</feature>
<dbReference type="GO" id="GO:0050661">
    <property type="term" value="F:NADP binding"/>
    <property type="evidence" value="ECO:0007669"/>
    <property type="project" value="InterPro"/>
</dbReference>
<evidence type="ECO:0000259" key="5">
    <source>
        <dbReference type="Pfam" id="PF01370"/>
    </source>
</evidence>
<feature type="binding site" evidence="4">
    <location>
        <position position="147"/>
    </location>
    <ligand>
        <name>NADP(+)</name>
        <dbReference type="ChEBI" id="CHEBI:58349"/>
    </ligand>
</feature>
<dbReference type="AlphaFoldDB" id="A0A2W5PXR4"/>
<feature type="binding site" evidence="4">
    <location>
        <position position="187"/>
    </location>
    <ligand>
        <name>substrate</name>
    </ligand>
</feature>
<evidence type="ECO:0000313" key="7">
    <source>
        <dbReference type="Proteomes" id="UP000249417"/>
    </source>
</evidence>
<keyword evidence="1 4" id="KW-0521">NADP</keyword>
<feature type="binding site" evidence="4">
    <location>
        <position position="222"/>
    </location>
    <ligand>
        <name>substrate</name>
    </ligand>
</feature>
<dbReference type="Gene3D" id="3.90.25.10">
    <property type="entry name" value="UDP-galactose 4-epimerase, domain 1"/>
    <property type="match status" value="1"/>
</dbReference>
<dbReference type="UniPathway" id="UPA00356">
    <property type="reaction ID" value="UER00440"/>
</dbReference>
<name>A0A2W5PXR4_9BACT</name>
<comment type="cofactor">
    <cofactor evidence="4">
        <name>NADP(+)</name>
        <dbReference type="ChEBI" id="CHEBI:58349"/>
    </cofactor>
    <text evidence="4">Binds 1 NADP(+) per subunit.</text>
</comment>
<dbReference type="CDD" id="cd05248">
    <property type="entry name" value="ADP_GME_SDR_e"/>
    <property type="match status" value="1"/>
</dbReference>
<dbReference type="GO" id="GO:0008712">
    <property type="term" value="F:ADP-glyceromanno-heptose 6-epimerase activity"/>
    <property type="evidence" value="ECO:0007669"/>
    <property type="project" value="UniProtKB-UniRule"/>
</dbReference>
<evidence type="ECO:0000313" key="6">
    <source>
        <dbReference type="EMBL" id="PZQ43880.1"/>
    </source>
</evidence>
<comment type="function">
    <text evidence="4">Catalyzes the interconversion between ADP-D-glycero-beta-D-manno-heptose and ADP-L-glycero-beta-D-manno-heptose via an epimerization at carbon 6 of the heptose.</text>
</comment>
<dbReference type="NCBIfam" id="TIGR02197">
    <property type="entry name" value="heptose_epim"/>
    <property type="match status" value="1"/>
</dbReference>
<comment type="similarity">
    <text evidence="4">Belongs to the NAD(P)-dependent epimerase/dehydratase family. HldD subfamily.</text>
</comment>
<dbReference type="HAMAP" id="MF_01601">
    <property type="entry name" value="Heptose_epimerase"/>
    <property type="match status" value="1"/>
</dbReference>
<feature type="active site" description="Proton acceptor" evidence="4">
    <location>
        <position position="143"/>
    </location>
</feature>
<comment type="caution">
    <text evidence="4">Lacks conserved residue(s) required for the propagation of feature annotation.</text>
</comment>
<keyword evidence="3 4" id="KW-0119">Carbohydrate metabolism</keyword>
<accession>A0A2W5PXR4</accession>
<feature type="binding site" evidence="4">
    <location>
        <position position="287"/>
    </location>
    <ligand>
        <name>substrate</name>
    </ligand>
</feature>
<feature type="binding site" evidence="4">
    <location>
        <begin position="31"/>
        <end position="32"/>
    </location>
    <ligand>
        <name>NADP(+)</name>
        <dbReference type="ChEBI" id="CHEBI:58349"/>
    </ligand>
</feature>
<dbReference type="InterPro" id="IPR036291">
    <property type="entry name" value="NAD(P)-bd_dom_sf"/>
</dbReference>
<dbReference type="Pfam" id="PF01370">
    <property type="entry name" value="Epimerase"/>
    <property type="match status" value="1"/>
</dbReference>
<dbReference type="GO" id="GO:0005975">
    <property type="term" value="P:carbohydrate metabolic process"/>
    <property type="evidence" value="ECO:0007669"/>
    <property type="project" value="UniProtKB-UniRule"/>
</dbReference>